<dbReference type="PANTHER" id="PTHR10429">
    <property type="entry name" value="DNA-3-METHYLADENINE GLYCOSYLASE"/>
    <property type="match status" value="1"/>
</dbReference>
<dbReference type="CDD" id="cd00540">
    <property type="entry name" value="AAG"/>
    <property type="match status" value="1"/>
</dbReference>
<keyword evidence="2 5" id="KW-0227">DNA damage</keyword>
<protein>
    <recommendedName>
        <fullName evidence="5">Putative 3-methyladenine DNA glycosylase</fullName>
        <ecNumber evidence="5">3.2.2.-</ecNumber>
    </recommendedName>
</protein>
<dbReference type="GO" id="GO:0003905">
    <property type="term" value="F:alkylbase DNA N-glycosylase activity"/>
    <property type="evidence" value="ECO:0007669"/>
    <property type="project" value="InterPro"/>
</dbReference>
<dbReference type="Proteomes" id="UP000057181">
    <property type="component" value="Chromosome"/>
</dbReference>
<dbReference type="STRING" id="446860.AS188_08665"/>
<proteinExistence type="inferred from homology"/>
<dbReference type="InterPro" id="IPR011034">
    <property type="entry name" value="Formyl_transferase-like_C_sf"/>
</dbReference>
<sequence length="238" mass="24851">MSGRHPVEHPALLRLLARPAPEVAPRLLGGLFGHRTAEGAVVVRITEVEAYGGPPGTDLPDPGAHTWRGRTARNASMFGPPGHAYVYFTYGMHHAVNLVCRPDGVPGGCLIRAGEVVEGAGLARARREAGRAGPVPDAALARGPGNLAKAMGIVLAHDGAPLAAGERPGAHGPAHGFFLRLPERPEPSAHGPRTGVSGPGGTPEYPWRWWVPGEPTVSPYRPAAARRRRGRSPGGDDG</sequence>
<gene>
    <name evidence="7" type="ORF">AS188_08665</name>
</gene>
<dbReference type="Gene3D" id="3.10.300.10">
    <property type="entry name" value="Methylpurine-DNA glycosylase (MPG)"/>
    <property type="match status" value="1"/>
</dbReference>
<dbReference type="PANTHER" id="PTHR10429:SF0">
    <property type="entry name" value="DNA-3-METHYLADENINE GLYCOSYLASE"/>
    <property type="match status" value="1"/>
</dbReference>
<dbReference type="NCBIfam" id="TIGR00567">
    <property type="entry name" value="3mg"/>
    <property type="match status" value="1"/>
</dbReference>
<dbReference type="EC" id="3.2.2.-" evidence="5"/>
<dbReference type="GO" id="GO:0003677">
    <property type="term" value="F:DNA binding"/>
    <property type="evidence" value="ECO:0007669"/>
    <property type="project" value="InterPro"/>
</dbReference>
<dbReference type="AlphaFoldDB" id="A0A0U3G8R9"/>
<dbReference type="NCBIfam" id="NF002003">
    <property type="entry name" value="PRK00802.1-3"/>
    <property type="match status" value="1"/>
</dbReference>
<accession>A0A0U3G8R9</accession>
<evidence type="ECO:0000313" key="7">
    <source>
        <dbReference type="EMBL" id="ALU41162.1"/>
    </source>
</evidence>
<evidence type="ECO:0000256" key="4">
    <source>
        <dbReference type="ARBA" id="ARBA00023204"/>
    </source>
</evidence>
<evidence type="ECO:0000256" key="5">
    <source>
        <dbReference type="HAMAP-Rule" id="MF_00527"/>
    </source>
</evidence>
<reference evidence="7 8" key="1">
    <citation type="submission" date="2015-11" db="EMBL/GenBank/DDBJ databases">
        <title>Complete Genome Sequence of Kocuria flava strain HO-9041.</title>
        <authorList>
            <person name="Zhou M."/>
            <person name="Dai J."/>
        </authorList>
    </citation>
    <scope>NUCLEOTIDE SEQUENCE [LARGE SCALE GENOMIC DNA]</scope>
    <source>
        <strain evidence="7 8">HO-9041</strain>
    </source>
</reference>
<feature type="region of interest" description="Disordered" evidence="6">
    <location>
        <begin position="183"/>
        <end position="238"/>
    </location>
</feature>
<dbReference type="InterPro" id="IPR036995">
    <property type="entry name" value="MPG_sf"/>
</dbReference>
<comment type="similarity">
    <text evidence="1 5">Belongs to the DNA glycosylase MPG family.</text>
</comment>
<keyword evidence="7" id="KW-0326">Glycosidase</keyword>
<evidence type="ECO:0000313" key="8">
    <source>
        <dbReference type="Proteomes" id="UP000057181"/>
    </source>
</evidence>
<evidence type="ECO:0000256" key="1">
    <source>
        <dbReference type="ARBA" id="ARBA00009232"/>
    </source>
</evidence>
<dbReference type="OrthoDB" id="9794313at2"/>
<name>A0A0U3G8R9_9MICC</name>
<keyword evidence="4 5" id="KW-0234">DNA repair</keyword>
<dbReference type="KEGG" id="kfv:AS188_08665"/>
<organism evidence="7 8">
    <name type="scientific">Kocuria flava</name>
    <dbReference type="NCBI Taxonomy" id="446860"/>
    <lineage>
        <taxon>Bacteria</taxon>
        <taxon>Bacillati</taxon>
        <taxon>Actinomycetota</taxon>
        <taxon>Actinomycetes</taxon>
        <taxon>Micrococcales</taxon>
        <taxon>Micrococcaceae</taxon>
        <taxon>Kocuria</taxon>
    </lineage>
</organism>
<keyword evidence="3 5" id="KW-0378">Hydrolase</keyword>
<dbReference type="HAMAP" id="MF_00527">
    <property type="entry name" value="3MGH"/>
    <property type="match status" value="1"/>
</dbReference>
<dbReference type="Pfam" id="PF02245">
    <property type="entry name" value="Pur_DNA_glyco"/>
    <property type="match status" value="1"/>
</dbReference>
<dbReference type="EMBL" id="CP013254">
    <property type="protein sequence ID" value="ALU41162.1"/>
    <property type="molecule type" value="Genomic_DNA"/>
</dbReference>
<dbReference type="SUPFAM" id="SSF50486">
    <property type="entry name" value="FMT C-terminal domain-like"/>
    <property type="match status" value="1"/>
</dbReference>
<dbReference type="GO" id="GO:0006284">
    <property type="term" value="P:base-excision repair"/>
    <property type="evidence" value="ECO:0007669"/>
    <property type="project" value="InterPro"/>
</dbReference>
<evidence type="ECO:0000256" key="6">
    <source>
        <dbReference type="SAM" id="MobiDB-lite"/>
    </source>
</evidence>
<evidence type="ECO:0000256" key="2">
    <source>
        <dbReference type="ARBA" id="ARBA00022763"/>
    </source>
</evidence>
<evidence type="ECO:0000256" key="3">
    <source>
        <dbReference type="ARBA" id="ARBA00022801"/>
    </source>
</evidence>
<dbReference type="InterPro" id="IPR003180">
    <property type="entry name" value="MPG"/>
</dbReference>